<evidence type="ECO:0000313" key="2">
    <source>
        <dbReference type="EMBL" id="MDI6100357.1"/>
    </source>
</evidence>
<feature type="domain" description="Metallo-beta-lactamase" evidence="1">
    <location>
        <begin position="101"/>
        <end position="297"/>
    </location>
</feature>
<gene>
    <name evidence="2" type="ORF">QLQ12_17255</name>
</gene>
<protein>
    <submittedName>
        <fullName evidence="2">MBL fold metallo-hydrolase</fullName>
    </submittedName>
</protein>
<dbReference type="Pfam" id="PF00753">
    <property type="entry name" value="Lactamase_B"/>
    <property type="match status" value="1"/>
</dbReference>
<reference evidence="2 3" key="1">
    <citation type="submission" date="2023-05" db="EMBL/GenBank/DDBJ databases">
        <title>Actinoplanes sp. NEAU-A12 genome sequencing.</title>
        <authorList>
            <person name="Wang Z.-S."/>
        </authorList>
    </citation>
    <scope>NUCLEOTIDE SEQUENCE [LARGE SCALE GENOMIC DNA]</scope>
    <source>
        <strain evidence="2 3">NEAU-A12</strain>
    </source>
</reference>
<organism evidence="2 3">
    <name type="scientific">Actinoplanes sandaracinus</name>
    <dbReference type="NCBI Taxonomy" id="3045177"/>
    <lineage>
        <taxon>Bacteria</taxon>
        <taxon>Bacillati</taxon>
        <taxon>Actinomycetota</taxon>
        <taxon>Actinomycetes</taxon>
        <taxon>Micromonosporales</taxon>
        <taxon>Micromonosporaceae</taxon>
        <taxon>Actinoplanes</taxon>
    </lineage>
</organism>
<dbReference type="EMBL" id="JASCTH010000010">
    <property type="protein sequence ID" value="MDI6100357.1"/>
    <property type="molecule type" value="Genomic_DNA"/>
</dbReference>
<keyword evidence="3" id="KW-1185">Reference proteome</keyword>
<dbReference type="InterPro" id="IPR001279">
    <property type="entry name" value="Metallo-B-lactamas"/>
</dbReference>
<dbReference type="RefSeq" id="WP_282761085.1">
    <property type="nucleotide sequence ID" value="NZ_JASCTH010000010.1"/>
</dbReference>
<accession>A0ABT6WKV1</accession>
<sequence length="346" mass="37639">MDVDLDKSGSAWTRRTVLAGLAAATTSGVAATAGLSEAHAAAGPPGRRPAGSAGVRLRWLGVAGFEMLVDRRGTMTADRRVWFDPYVSRFPYLDEARAIDPSKPLAVNPAVIDQALPPGSPPDLIMVSHTHWDHFADVPYLMGRHRQVKVMGTETARNFALRYRVPGAGDRVMVCRGGEWIDIADVQVQAFTSLHTQFPGGGFWAPGTVTTTPAREQPPAPATIGDLVEGNTLSYLVTVPGRLSVLFHGAGNFIEREYQGLRPDVVIVNPSATTPTHDYLPRLLRVLGYPRHVVPAHFDAFDTPLGERGDRAATTYATFKAAVEQIGHGMRVPEYERMRHLAELSF</sequence>
<dbReference type="SMART" id="SM00849">
    <property type="entry name" value="Lactamase_B"/>
    <property type="match status" value="1"/>
</dbReference>
<dbReference type="PROSITE" id="PS51318">
    <property type="entry name" value="TAT"/>
    <property type="match status" value="1"/>
</dbReference>
<dbReference type="Gene3D" id="3.60.15.10">
    <property type="entry name" value="Ribonuclease Z/Hydroxyacylglutathione hydrolase-like"/>
    <property type="match status" value="1"/>
</dbReference>
<dbReference type="InterPro" id="IPR050114">
    <property type="entry name" value="UPF0173_UPF0282_UlaG_hydrolase"/>
</dbReference>
<evidence type="ECO:0000313" key="3">
    <source>
        <dbReference type="Proteomes" id="UP001241758"/>
    </source>
</evidence>
<evidence type="ECO:0000259" key="1">
    <source>
        <dbReference type="SMART" id="SM00849"/>
    </source>
</evidence>
<comment type="caution">
    <text evidence="2">The sequence shown here is derived from an EMBL/GenBank/DDBJ whole genome shotgun (WGS) entry which is preliminary data.</text>
</comment>
<dbReference type="PANTHER" id="PTHR43546">
    <property type="entry name" value="UPF0173 METAL-DEPENDENT HYDROLASE MJ1163-RELATED"/>
    <property type="match status" value="1"/>
</dbReference>
<dbReference type="InterPro" id="IPR036866">
    <property type="entry name" value="RibonucZ/Hydroxyglut_hydro"/>
</dbReference>
<dbReference type="PANTHER" id="PTHR43546:SF3">
    <property type="entry name" value="UPF0173 METAL-DEPENDENT HYDROLASE MJ1163"/>
    <property type="match status" value="1"/>
</dbReference>
<name>A0ABT6WKV1_9ACTN</name>
<proteinExistence type="predicted"/>
<dbReference type="InterPro" id="IPR006311">
    <property type="entry name" value="TAT_signal"/>
</dbReference>
<dbReference type="SUPFAM" id="SSF56281">
    <property type="entry name" value="Metallo-hydrolase/oxidoreductase"/>
    <property type="match status" value="1"/>
</dbReference>
<dbReference type="Proteomes" id="UP001241758">
    <property type="component" value="Unassembled WGS sequence"/>
</dbReference>